<dbReference type="InterPro" id="IPR021659">
    <property type="entry name" value="NdhS"/>
</dbReference>
<evidence type="ECO:0000313" key="2">
    <source>
        <dbReference type="Proteomes" id="UP001159364"/>
    </source>
</evidence>
<reference evidence="1 2" key="1">
    <citation type="submission" date="2021-09" db="EMBL/GenBank/DDBJ databases">
        <title>Genomic insights and catalytic innovation underlie evolution of tropane alkaloids biosynthesis.</title>
        <authorList>
            <person name="Wang Y.-J."/>
            <person name="Tian T."/>
            <person name="Huang J.-P."/>
            <person name="Huang S.-X."/>
        </authorList>
    </citation>
    <scope>NUCLEOTIDE SEQUENCE [LARGE SCALE GENOMIC DNA]</scope>
    <source>
        <strain evidence="1">KIB-2018</strain>
        <tissue evidence="1">Leaf</tissue>
    </source>
</reference>
<dbReference type="AlphaFoldDB" id="A0AAV8TDF1"/>
<keyword evidence="2" id="KW-1185">Reference proteome</keyword>
<evidence type="ECO:0000313" key="1">
    <source>
        <dbReference type="EMBL" id="KAJ8764800.1"/>
    </source>
</evidence>
<dbReference type="EMBL" id="JAIWQS010000005">
    <property type="protein sequence ID" value="KAJ8764800.1"/>
    <property type="molecule type" value="Genomic_DNA"/>
</dbReference>
<dbReference type="Gene3D" id="2.30.30.140">
    <property type="match status" value="1"/>
</dbReference>
<dbReference type="GO" id="GO:0009767">
    <property type="term" value="P:photosynthetic electron transport chain"/>
    <property type="evidence" value="ECO:0007669"/>
    <property type="project" value="InterPro"/>
</dbReference>
<comment type="caution">
    <text evidence="1">The sequence shown here is derived from an EMBL/GenBank/DDBJ whole genome shotgun (WGS) entry which is preliminary data.</text>
</comment>
<organism evidence="1 2">
    <name type="scientific">Erythroxylum novogranatense</name>
    <dbReference type="NCBI Taxonomy" id="1862640"/>
    <lineage>
        <taxon>Eukaryota</taxon>
        <taxon>Viridiplantae</taxon>
        <taxon>Streptophyta</taxon>
        <taxon>Embryophyta</taxon>
        <taxon>Tracheophyta</taxon>
        <taxon>Spermatophyta</taxon>
        <taxon>Magnoliopsida</taxon>
        <taxon>eudicotyledons</taxon>
        <taxon>Gunneridae</taxon>
        <taxon>Pentapetalae</taxon>
        <taxon>rosids</taxon>
        <taxon>fabids</taxon>
        <taxon>Malpighiales</taxon>
        <taxon>Erythroxylaceae</taxon>
        <taxon>Erythroxylum</taxon>
    </lineage>
</organism>
<name>A0AAV8TDF1_9ROSI</name>
<accession>A0AAV8TDF1</accession>
<dbReference type="Pfam" id="PF11623">
    <property type="entry name" value="NdhS"/>
    <property type="match status" value="1"/>
</dbReference>
<protein>
    <recommendedName>
        <fullName evidence="3">Chlororespiratory reduction31</fullName>
    </recommendedName>
</protein>
<dbReference type="Proteomes" id="UP001159364">
    <property type="component" value="Linkage Group LG05"/>
</dbReference>
<proteinExistence type="predicted"/>
<evidence type="ECO:0008006" key="3">
    <source>
        <dbReference type="Google" id="ProtNLM"/>
    </source>
</evidence>
<sequence>MALSSSRQALQGTFSGSQFPCQTNLPSLPHKSLPTITKISRFRLTQSAKFDLFELMGGRGICNGEQGLLQELQRNVEEQVNGKEAATENMRVSATDDNVSEGAFEKELMGLTGGFPGGEKGLQRELRRNVGEQVNGKEACTENMGVSATERVPENAFEKELMGLTGGFPGGEKGLEKFLEENPPPKDHQGNPELALLLPGMIALVKNPCSPYYMYWMVERITDGKPGVLFEGGHWDRLIKFGLEELEAREKGPLGKIPQVCFSRKQLKLM</sequence>
<gene>
    <name evidence="1" type="ORF">K2173_010265</name>
</gene>
<dbReference type="PANTHER" id="PTHR35494">
    <property type="entry name" value="NAD(P)H-QUINONE OXIDOREDUCTASE SUBUNIT S, CHLOROPLASTIC"/>
    <property type="match status" value="1"/>
</dbReference>
<dbReference type="PANTHER" id="PTHR35494:SF1">
    <property type="entry name" value="NAD(P)H-QUINONE OXIDOREDUCTASE SUBUNIT S, CHLOROPLASTIC"/>
    <property type="match status" value="1"/>
</dbReference>